<feature type="compositionally biased region" description="Low complexity" evidence="1">
    <location>
        <begin position="88"/>
        <end position="98"/>
    </location>
</feature>
<evidence type="ECO:0000313" key="2">
    <source>
        <dbReference type="EMBL" id="CUG85611.1"/>
    </source>
</evidence>
<dbReference type="VEuPathDB" id="TriTrypDB:BSAL_90225"/>
<feature type="compositionally biased region" description="Basic and acidic residues" evidence="1">
    <location>
        <begin position="63"/>
        <end position="74"/>
    </location>
</feature>
<feature type="region of interest" description="Disordered" evidence="1">
    <location>
        <begin position="39"/>
        <end position="129"/>
    </location>
</feature>
<accession>A0A0S4J6U9</accession>
<feature type="compositionally biased region" description="Basic and acidic residues" evidence="1">
    <location>
        <begin position="107"/>
        <end position="116"/>
    </location>
</feature>
<dbReference type="AlphaFoldDB" id="A0A0S4J6U9"/>
<sequence length="457" mass="51237">MLRCVSRMLLVRAPVARARAERAVIAEAIAEEAKLFTKSYHSRSDSDRSSSPPKSQEMQGNHNSHERYHQRDTPNIDDELTFPFDQGAASSSSAPASSQRNRYYHNGSDDARRDDNNDSELLDDDNEHHKPEVVNSLQDFFSDVRRMRRDIGKASSRDRVLARQNLVQFWNVNIGFAMASCVRARDIGFVSFYGVTDSHLELPAHLIPSAIQLLIREADVCNALDTSVSLRYLSREVSRVLTSPKATAEDRSFIPQQLVTTLVEHGLERLQFLFVTKAIAEPEDAVHGLEFILSLCNGQPAAPALTEVLLLHAARGSAMMTSLISCFGILRASMPKLEGDVSAQICLELLRAVKRKDDKLRNPFHFVKILVTMVRLDSKYLTQPALWQYIILKACIFAPNASREHRRIIVMSIRTMLQARGLDNLLSDLAQEIQGMVPDEYDALIVGPIGSLKTKDV</sequence>
<protein>
    <submittedName>
        <fullName evidence="2">GPI-anchored surface protein, putative</fullName>
    </submittedName>
</protein>
<reference evidence="3" key="1">
    <citation type="submission" date="2015-09" db="EMBL/GenBank/DDBJ databases">
        <authorList>
            <consortium name="Pathogen Informatics"/>
        </authorList>
    </citation>
    <scope>NUCLEOTIDE SEQUENCE [LARGE SCALE GENOMIC DNA]</scope>
    <source>
        <strain evidence="3">Lake Konstanz</strain>
    </source>
</reference>
<proteinExistence type="predicted"/>
<keyword evidence="3" id="KW-1185">Reference proteome</keyword>
<name>A0A0S4J6U9_BODSA</name>
<evidence type="ECO:0000256" key="1">
    <source>
        <dbReference type="SAM" id="MobiDB-lite"/>
    </source>
</evidence>
<dbReference type="Proteomes" id="UP000051952">
    <property type="component" value="Unassembled WGS sequence"/>
</dbReference>
<gene>
    <name evidence="2" type="ORF">BSAL_90225</name>
</gene>
<dbReference type="EMBL" id="CYKH01001177">
    <property type="protein sequence ID" value="CUG85611.1"/>
    <property type="molecule type" value="Genomic_DNA"/>
</dbReference>
<evidence type="ECO:0000313" key="3">
    <source>
        <dbReference type="Proteomes" id="UP000051952"/>
    </source>
</evidence>
<organism evidence="2 3">
    <name type="scientific">Bodo saltans</name>
    <name type="common">Flagellated protozoan</name>
    <dbReference type="NCBI Taxonomy" id="75058"/>
    <lineage>
        <taxon>Eukaryota</taxon>
        <taxon>Discoba</taxon>
        <taxon>Euglenozoa</taxon>
        <taxon>Kinetoplastea</taxon>
        <taxon>Metakinetoplastina</taxon>
        <taxon>Eubodonida</taxon>
        <taxon>Bodonidae</taxon>
        <taxon>Bodo</taxon>
    </lineage>
</organism>